<evidence type="ECO:0000313" key="5">
    <source>
        <dbReference type="EMBL" id="TDX02170.1"/>
    </source>
</evidence>
<keyword evidence="6" id="KW-1185">Reference proteome</keyword>
<dbReference type="Pfam" id="PF03575">
    <property type="entry name" value="Peptidase_S51"/>
    <property type="match status" value="1"/>
</dbReference>
<comment type="similarity">
    <text evidence="1">Belongs to the peptidase S51 family.</text>
</comment>
<dbReference type="InterPro" id="IPR005320">
    <property type="entry name" value="Peptidase_S51"/>
</dbReference>
<dbReference type="InterPro" id="IPR029062">
    <property type="entry name" value="Class_I_gatase-like"/>
</dbReference>
<protein>
    <submittedName>
        <fullName evidence="5">Dipeptidase E</fullName>
    </submittedName>
</protein>
<dbReference type="GO" id="GO:0006508">
    <property type="term" value="P:proteolysis"/>
    <property type="evidence" value="ECO:0007669"/>
    <property type="project" value="UniProtKB-KW"/>
</dbReference>
<dbReference type="AlphaFoldDB" id="A0A4R8DUU3"/>
<reference evidence="5 6" key="1">
    <citation type="submission" date="2019-03" db="EMBL/GenBank/DDBJ databases">
        <title>Genomic Encyclopedia of Type Strains, Phase IV (KMG-IV): sequencing the most valuable type-strain genomes for metagenomic binning, comparative biology and taxonomic classification.</title>
        <authorList>
            <person name="Goeker M."/>
        </authorList>
    </citation>
    <scope>NUCLEOTIDE SEQUENCE [LARGE SCALE GENOMIC DNA]</scope>
    <source>
        <strain evidence="5 6">DSM 100059</strain>
    </source>
</reference>
<evidence type="ECO:0000256" key="3">
    <source>
        <dbReference type="ARBA" id="ARBA00022801"/>
    </source>
</evidence>
<comment type="caution">
    <text evidence="5">The sequence shown here is derived from an EMBL/GenBank/DDBJ whole genome shotgun (WGS) entry which is preliminary data.</text>
</comment>
<evidence type="ECO:0000313" key="6">
    <source>
        <dbReference type="Proteomes" id="UP000294498"/>
    </source>
</evidence>
<evidence type="ECO:0000256" key="4">
    <source>
        <dbReference type="ARBA" id="ARBA00022825"/>
    </source>
</evidence>
<evidence type="ECO:0000256" key="1">
    <source>
        <dbReference type="ARBA" id="ARBA00006534"/>
    </source>
</evidence>
<dbReference type="SUPFAM" id="SSF52317">
    <property type="entry name" value="Class I glutamine amidotransferase-like"/>
    <property type="match status" value="1"/>
</dbReference>
<dbReference type="Proteomes" id="UP000294498">
    <property type="component" value="Unassembled WGS sequence"/>
</dbReference>
<evidence type="ECO:0000256" key="2">
    <source>
        <dbReference type="ARBA" id="ARBA00022670"/>
    </source>
</evidence>
<dbReference type="Gene3D" id="3.40.50.880">
    <property type="match status" value="1"/>
</dbReference>
<keyword evidence="2" id="KW-0645">Protease</keyword>
<keyword evidence="3" id="KW-0378">Hydrolase</keyword>
<dbReference type="PANTHER" id="PTHR20842">
    <property type="entry name" value="PROTEASE S51 ALPHA-ASPARTYL DIPEPTIDASE"/>
    <property type="match status" value="1"/>
</dbReference>
<dbReference type="GO" id="GO:0008236">
    <property type="term" value="F:serine-type peptidase activity"/>
    <property type="evidence" value="ECO:0007669"/>
    <property type="project" value="UniProtKB-KW"/>
</dbReference>
<keyword evidence="4" id="KW-0720">Serine protease</keyword>
<gene>
    <name evidence="5" type="ORF">EDB95_3220</name>
</gene>
<proteinExistence type="inferred from homology"/>
<dbReference type="RefSeq" id="WP_133994792.1">
    <property type="nucleotide sequence ID" value="NZ_SODV01000001.1"/>
</dbReference>
<dbReference type="EMBL" id="SODV01000001">
    <property type="protein sequence ID" value="TDX02170.1"/>
    <property type="molecule type" value="Genomic_DNA"/>
</dbReference>
<organism evidence="5 6">
    <name type="scientific">Dinghuibacter silviterrae</name>
    <dbReference type="NCBI Taxonomy" id="1539049"/>
    <lineage>
        <taxon>Bacteria</taxon>
        <taxon>Pseudomonadati</taxon>
        <taxon>Bacteroidota</taxon>
        <taxon>Chitinophagia</taxon>
        <taxon>Chitinophagales</taxon>
        <taxon>Chitinophagaceae</taxon>
        <taxon>Dinghuibacter</taxon>
    </lineage>
</organism>
<name>A0A4R8DUU3_9BACT</name>
<dbReference type="PANTHER" id="PTHR20842:SF0">
    <property type="entry name" value="ALPHA-ASPARTYL DIPEPTIDASE"/>
    <property type="match status" value="1"/>
</dbReference>
<sequence length="248" mass="26628">MTKLLLTSSGISNKSIENALVQLLGKPISESNALFVPTGVYPFMGGPNYAWWPIAGKMKGALVDLGWKTMGLFEFTALPSIKKDIWVSSLEDADALLVWGGDPLYLAYWFEQAGLTEVLTSLLNKNLVYVGVSAGSMAVGVIFGETYSNPRGGSGTPLTMENVVFNTGEGEISRTFITGKGAGLTDFAVIPHFNNPHFPDACGPNAEKWAAKIPRAVYAIDDQTAIKVVAGQVDIVSEGQWKFFSKPA</sequence>
<accession>A0A4R8DUU3</accession>
<dbReference type="OrthoDB" id="3373764at2"/>